<protein>
    <recommendedName>
        <fullName evidence="5">DNA-directed RNA polymerase subunit beta</fullName>
    </recommendedName>
</protein>
<reference evidence="3 4" key="1">
    <citation type="submission" date="2014-04" db="EMBL/GenBank/DDBJ databases">
        <title>Whole genome shotgun sequence of Geobacillus caldoxylosilyticus NBRC 107762.</title>
        <authorList>
            <person name="Hosoyama A."/>
            <person name="Hosoyama Y."/>
            <person name="Katano-Makiyama Y."/>
            <person name="Tsuchikane K."/>
            <person name="Ohji S."/>
            <person name="Ichikawa N."/>
            <person name="Yamazoe A."/>
            <person name="Fujita N."/>
        </authorList>
    </citation>
    <scope>NUCLEOTIDE SEQUENCE [LARGE SCALE GENOMIC DNA]</scope>
    <source>
        <strain evidence="3 4">NBRC 107762</strain>
    </source>
</reference>
<dbReference type="InterPro" id="IPR024596">
    <property type="entry name" value="RNApol_su_b/EpuA"/>
</dbReference>
<dbReference type="GeneID" id="301193066"/>
<evidence type="ECO:0008006" key="5">
    <source>
        <dbReference type="Google" id="ProtNLM"/>
    </source>
</evidence>
<feature type="compositionally biased region" description="Polar residues" evidence="1">
    <location>
        <begin position="1"/>
        <end position="14"/>
    </location>
</feature>
<dbReference type="Pfam" id="PF11772">
    <property type="entry name" value="EpuA"/>
    <property type="match status" value="1"/>
</dbReference>
<organism evidence="3 4">
    <name type="scientific">Parageobacillus caldoxylosilyticus NBRC 107762</name>
    <dbReference type="NCBI Taxonomy" id="1220594"/>
    <lineage>
        <taxon>Bacteria</taxon>
        <taxon>Bacillati</taxon>
        <taxon>Bacillota</taxon>
        <taxon>Bacilli</taxon>
        <taxon>Bacillales</taxon>
        <taxon>Anoxybacillaceae</taxon>
        <taxon>Saccharococcus</taxon>
    </lineage>
</organism>
<dbReference type="RefSeq" id="WP_042406695.1">
    <property type="nucleotide sequence ID" value="NZ_BAWO01000003.1"/>
</dbReference>
<sequence>MKGQQLEENQAQTEEVSKEETRAERRRRFQRTRLIPIWLRLIIVAVLMAISLAAGAMIGYGVIGDGNPFDVFHRSTWQHIIDIVEKDTKSK</sequence>
<name>A0A023DB83_9BACL</name>
<evidence type="ECO:0000256" key="1">
    <source>
        <dbReference type="SAM" id="MobiDB-lite"/>
    </source>
</evidence>
<evidence type="ECO:0000313" key="3">
    <source>
        <dbReference type="EMBL" id="GAJ38367.1"/>
    </source>
</evidence>
<dbReference type="EMBL" id="BAWO01000003">
    <property type="protein sequence ID" value="GAJ38367.1"/>
    <property type="molecule type" value="Genomic_DNA"/>
</dbReference>
<keyword evidence="2" id="KW-0472">Membrane</keyword>
<accession>A0A023DB83</accession>
<feature type="transmembrane region" description="Helical" evidence="2">
    <location>
        <begin position="37"/>
        <end position="63"/>
    </location>
</feature>
<comment type="caution">
    <text evidence="3">The sequence shown here is derived from an EMBL/GenBank/DDBJ whole genome shotgun (WGS) entry which is preliminary data.</text>
</comment>
<gene>
    <name evidence="3" type="ORF">GCA01S_003_00330</name>
</gene>
<dbReference type="OrthoDB" id="2300232at2"/>
<proteinExistence type="predicted"/>
<keyword evidence="4" id="KW-1185">Reference proteome</keyword>
<evidence type="ECO:0000256" key="2">
    <source>
        <dbReference type="SAM" id="Phobius"/>
    </source>
</evidence>
<keyword evidence="2" id="KW-1133">Transmembrane helix</keyword>
<dbReference type="Proteomes" id="UP000023561">
    <property type="component" value="Unassembled WGS sequence"/>
</dbReference>
<evidence type="ECO:0000313" key="4">
    <source>
        <dbReference type="Proteomes" id="UP000023561"/>
    </source>
</evidence>
<keyword evidence="2" id="KW-0812">Transmembrane</keyword>
<dbReference type="AlphaFoldDB" id="A0A023DB83"/>
<feature type="region of interest" description="Disordered" evidence="1">
    <location>
        <begin position="1"/>
        <end position="26"/>
    </location>
</feature>